<proteinExistence type="predicted"/>
<dbReference type="GO" id="GO:0007165">
    <property type="term" value="P:signal transduction"/>
    <property type="evidence" value="ECO:0007669"/>
    <property type="project" value="InterPro"/>
</dbReference>
<keyword evidence="2" id="KW-1185">Reference proteome</keyword>
<sequence>MATSSPQRDRYHFTVLYDGCFSGEEDTNSVKLSYKFVKDLQEEGERRGIHCHLPHSRIKPGEIEASEIYSAVENSNHVIMVMTDEYLRKVRENKKKHLDESEKDPNSMLLHIHYNILNYKIKNNTDGIFIIPIYLQTQKEEISLGSYKCIRLSNKDAWEDNWEKIWNIIPEDIQPSVLIGSAVSSPGSSVPDAGESDGPADSGTVLEYMSVSEMEGYCSNNSLGKSRFGEVFKAYIQHCKQYK</sequence>
<evidence type="ECO:0000313" key="3">
    <source>
        <dbReference type="RefSeq" id="XP_013383941.1"/>
    </source>
</evidence>
<organism evidence="2 3">
    <name type="scientific">Lingula anatina</name>
    <name type="common">Brachiopod</name>
    <name type="synonym">Lingula unguis</name>
    <dbReference type="NCBI Taxonomy" id="7574"/>
    <lineage>
        <taxon>Eukaryota</taxon>
        <taxon>Metazoa</taxon>
        <taxon>Spiralia</taxon>
        <taxon>Lophotrochozoa</taxon>
        <taxon>Brachiopoda</taxon>
        <taxon>Linguliformea</taxon>
        <taxon>Lingulata</taxon>
        <taxon>Lingulida</taxon>
        <taxon>Linguloidea</taxon>
        <taxon>Lingulidae</taxon>
        <taxon>Lingula</taxon>
    </lineage>
</organism>
<protein>
    <submittedName>
        <fullName evidence="3">Uncharacterized protein LOC106154215</fullName>
    </submittedName>
</protein>
<dbReference type="Proteomes" id="UP000085678">
    <property type="component" value="Unplaced"/>
</dbReference>
<dbReference type="Pfam" id="PF13676">
    <property type="entry name" value="TIR_2"/>
    <property type="match status" value="1"/>
</dbReference>
<accession>A0A1S3HEK7</accession>
<dbReference type="SUPFAM" id="SSF52200">
    <property type="entry name" value="Toll/Interleukin receptor TIR domain"/>
    <property type="match status" value="1"/>
</dbReference>
<name>A0A1S3HEK7_LINAN</name>
<dbReference type="Gene3D" id="3.40.50.10140">
    <property type="entry name" value="Toll/interleukin-1 receptor homology (TIR) domain"/>
    <property type="match status" value="1"/>
</dbReference>
<dbReference type="InterPro" id="IPR035897">
    <property type="entry name" value="Toll_tir_struct_dom_sf"/>
</dbReference>
<gene>
    <name evidence="3" type="primary">LOC106154215</name>
</gene>
<evidence type="ECO:0000313" key="2">
    <source>
        <dbReference type="Proteomes" id="UP000085678"/>
    </source>
</evidence>
<dbReference type="PROSITE" id="PS50104">
    <property type="entry name" value="TIR"/>
    <property type="match status" value="1"/>
</dbReference>
<feature type="domain" description="TIR" evidence="1">
    <location>
        <begin position="15"/>
        <end position="173"/>
    </location>
</feature>
<dbReference type="AlphaFoldDB" id="A0A1S3HEK7"/>
<dbReference type="KEGG" id="lak:106154215"/>
<dbReference type="RefSeq" id="XP_013383941.1">
    <property type="nucleotide sequence ID" value="XM_013528487.1"/>
</dbReference>
<dbReference type="InParanoid" id="A0A1S3HEK7"/>
<evidence type="ECO:0000259" key="1">
    <source>
        <dbReference type="PROSITE" id="PS50104"/>
    </source>
</evidence>
<dbReference type="InterPro" id="IPR000157">
    <property type="entry name" value="TIR_dom"/>
</dbReference>
<reference evidence="3" key="1">
    <citation type="submission" date="2025-08" db="UniProtKB">
        <authorList>
            <consortium name="RefSeq"/>
        </authorList>
    </citation>
    <scope>IDENTIFICATION</scope>
    <source>
        <tissue evidence="3">Gonads</tissue>
    </source>
</reference>
<dbReference type="GeneID" id="106154215"/>